<keyword evidence="11" id="KW-0812">Transmembrane</keyword>
<dbReference type="Pfam" id="PF02518">
    <property type="entry name" value="HATPase_c"/>
    <property type="match status" value="1"/>
</dbReference>
<name>A0A4Q9GY30_9BURK</name>
<evidence type="ECO:0000256" key="5">
    <source>
        <dbReference type="ARBA" id="ARBA00023012"/>
    </source>
</evidence>
<dbReference type="InterPro" id="IPR036097">
    <property type="entry name" value="HisK_dim/P_sf"/>
</dbReference>
<feature type="compositionally biased region" description="Polar residues" evidence="10">
    <location>
        <begin position="11"/>
        <end position="20"/>
    </location>
</feature>
<feature type="domain" description="Response regulatory" evidence="13">
    <location>
        <begin position="502"/>
        <end position="621"/>
    </location>
</feature>
<feature type="transmembrane region" description="Helical" evidence="11">
    <location>
        <begin position="108"/>
        <end position="126"/>
    </location>
</feature>
<dbReference type="SMART" id="SM00448">
    <property type="entry name" value="REC"/>
    <property type="match status" value="1"/>
</dbReference>
<dbReference type="OrthoDB" id="567977at2"/>
<sequence>MDAPRLRPAQTAATSTDTPSAQAQALEARITHARVRMLYGHMPVTAWTLAGFTLLIGGLLHFVQPGPLGLPTLCWLVAALVLAATRALHAMAYLRSANRQARFWQHSYLALTLVFSLCWSALPWVLPTGPDQQLAIALIGVLIGMAATGAAQVSSDRDNVRAWTVPILLSCAVYGVHTGGLLGWFGAVSLIGFVVILWLEATRGHRRISEMLRLRFESEELAQARAHALREAESLSAAKGRFLATMSHEMRTPLHGILGLSRMLQAHTPSREGQSQLGLLQNAGEHLLGVINDVLDFSRLKDHGVRLHARPVLLNELARHVCELSQVVAQDKGLVVMLRSDLPDDLWLEVDPDRLRQVLTNLVGNAVKFTAQGHVVVRLALAGQGAHANDAGACRVVFEVQDTGRGIPETHLDKVFDAFHQVEASDDTLVGGTGLGLSISQQICVAMGGKLRCDSQVGVGTNFSFALELPRSSRPDAGAPAHASEQPSEHSAEDLGLRLSGRVLVVEDNPVNALVAQAALANLGLDVVVAENGRRALEWLDTNEPDLVLMDFHMPEMGGIEATRRIRAMETSRGWVPMPIVAMSAGDQFDDHRRCLEVGMNDYISKPFVPRDMNRVLRRHLQQRVRRRERSAQVPATLGATSP</sequence>
<comment type="function">
    <text evidence="7">Member of the two-component regulatory system BvgS/BvgA. Phosphorylates BvgA via a four-step phosphorelay in response to environmental signals.</text>
</comment>
<evidence type="ECO:0000256" key="3">
    <source>
        <dbReference type="ARBA" id="ARBA00022553"/>
    </source>
</evidence>
<evidence type="ECO:0000256" key="6">
    <source>
        <dbReference type="ARBA" id="ARBA00023026"/>
    </source>
</evidence>
<comment type="caution">
    <text evidence="14">The sequence shown here is derived from an EMBL/GenBank/DDBJ whole genome shotgun (WGS) entry which is preliminary data.</text>
</comment>
<evidence type="ECO:0000256" key="4">
    <source>
        <dbReference type="ARBA" id="ARBA00022729"/>
    </source>
</evidence>
<dbReference type="SUPFAM" id="SSF52172">
    <property type="entry name" value="CheY-like"/>
    <property type="match status" value="1"/>
</dbReference>
<dbReference type="Pfam" id="PF00072">
    <property type="entry name" value="Response_reg"/>
    <property type="match status" value="1"/>
</dbReference>
<dbReference type="PROSITE" id="PS50109">
    <property type="entry name" value="HIS_KIN"/>
    <property type="match status" value="1"/>
</dbReference>
<feature type="transmembrane region" description="Helical" evidence="11">
    <location>
        <begin position="68"/>
        <end position="88"/>
    </location>
</feature>
<keyword evidence="5" id="KW-0902">Two-component regulatory system</keyword>
<gene>
    <name evidence="14" type="ORF">EYS42_11590</name>
</gene>
<dbReference type="SUPFAM" id="SSF55874">
    <property type="entry name" value="ATPase domain of HSP90 chaperone/DNA topoisomerase II/histidine kinase"/>
    <property type="match status" value="1"/>
</dbReference>
<dbReference type="InterPro" id="IPR005467">
    <property type="entry name" value="His_kinase_dom"/>
</dbReference>
<keyword evidence="15" id="KW-1185">Reference proteome</keyword>
<proteinExistence type="predicted"/>
<dbReference type="Gene3D" id="3.30.565.10">
    <property type="entry name" value="Histidine kinase-like ATPase, C-terminal domain"/>
    <property type="match status" value="1"/>
</dbReference>
<dbReference type="InterPro" id="IPR003661">
    <property type="entry name" value="HisK_dim/P_dom"/>
</dbReference>
<dbReference type="Gene3D" id="1.10.287.130">
    <property type="match status" value="1"/>
</dbReference>
<feature type="region of interest" description="Disordered" evidence="10">
    <location>
        <begin position="474"/>
        <end position="493"/>
    </location>
</feature>
<evidence type="ECO:0000256" key="2">
    <source>
        <dbReference type="ARBA" id="ARBA00012438"/>
    </source>
</evidence>
<dbReference type="EMBL" id="SIXI01000004">
    <property type="protein sequence ID" value="TBO30326.1"/>
    <property type="molecule type" value="Genomic_DNA"/>
</dbReference>
<dbReference type="FunFam" id="3.30.565.10:FF:000010">
    <property type="entry name" value="Sensor histidine kinase RcsC"/>
    <property type="match status" value="1"/>
</dbReference>
<reference evidence="14 15" key="1">
    <citation type="submission" date="2019-02" db="EMBL/GenBank/DDBJ databases">
        <title>Aquabacterium sp. strain KMB7.</title>
        <authorList>
            <person name="Chen W.-M."/>
        </authorList>
    </citation>
    <scope>NUCLEOTIDE SEQUENCE [LARGE SCALE GENOMIC DNA]</scope>
    <source>
        <strain evidence="14 15">KMB7</strain>
    </source>
</reference>
<feature type="region of interest" description="Disordered" evidence="10">
    <location>
        <begin position="1"/>
        <end position="20"/>
    </location>
</feature>
<evidence type="ECO:0000256" key="1">
    <source>
        <dbReference type="ARBA" id="ARBA00000085"/>
    </source>
</evidence>
<dbReference type="InterPro" id="IPR003594">
    <property type="entry name" value="HATPase_dom"/>
</dbReference>
<dbReference type="CDD" id="cd17546">
    <property type="entry name" value="REC_hyHK_CKI1_RcsC-like"/>
    <property type="match status" value="1"/>
</dbReference>
<keyword evidence="11" id="KW-1133">Transmembrane helix</keyword>
<evidence type="ECO:0000256" key="11">
    <source>
        <dbReference type="SAM" id="Phobius"/>
    </source>
</evidence>
<protein>
    <recommendedName>
        <fullName evidence="8">Virulence sensor protein BvgS</fullName>
        <ecNumber evidence="2">2.7.13.3</ecNumber>
    </recommendedName>
</protein>
<dbReference type="PANTHER" id="PTHR45339">
    <property type="entry name" value="HYBRID SIGNAL TRANSDUCTION HISTIDINE KINASE J"/>
    <property type="match status" value="1"/>
</dbReference>
<evidence type="ECO:0000256" key="7">
    <source>
        <dbReference type="ARBA" id="ARBA00058004"/>
    </source>
</evidence>
<dbReference type="InterPro" id="IPR001789">
    <property type="entry name" value="Sig_transdc_resp-reg_receiver"/>
</dbReference>
<evidence type="ECO:0000313" key="15">
    <source>
        <dbReference type="Proteomes" id="UP000292120"/>
    </source>
</evidence>
<dbReference type="AlphaFoldDB" id="A0A4Q9GY30"/>
<dbReference type="SMART" id="SM00387">
    <property type="entry name" value="HATPase_c"/>
    <property type="match status" value="1"/>
</dbReference>
<feature type="domain" description="Histidine kinase" evidence="12">
    <location>
        <begin position="245"/>
        <end position="471"/>
    </location>
</feature>
<dbReference type="CDD" id="cd00082">
    <property type="entry name" value="HisKA"/>
    <property type="match status" value="1"/>
</dbReference>
<dbReference type="SMART" id="SM00388">
    <property type="entry name" value="HisKA"/>
    <property type="match status" value="1"/>
</dbReference>
<feature type="transmembrane region" description="Helical" evidence="11">
    <location>
        <begin position="182"/>
        <end position="201"/>
    </location>
</feature>
<keyword evidence="6" id="KW-0843">Virulence</keyword>
<dbReference type="RefSeq" id="WP_130968318.1">
    <property type="nucleotide sequence ID" value="NZ_SIXI01000004.1"/>
</dbReference>
<comment type="catalytic activity">
    <reaction evidence="1">
        <text>ATP + protein L-histidine = ADP + protein N-phospho-L-histidine.</text>
        <dbReference type="EC" id="2.7.13.3"/>
    </reaction>
</comment>
<dbReference type="Gene3D" id="3.40.50.2300">
    <property type="match status" value="1"/>
</dbReference>
<evidence type="ECO:0000256" key="8">
    <source>
        <dbReference type="ARBA" id="ARBA00070152"/>
    </source>
</evidence>
<dbReference type="CDD" id="cd16922">
    <property type="entry name" value="HATPase_EvgS-ArcB-TorS-like"/>
    <property type="match status" value="1"/>
</dbReference>
<evidence type="ECO:0000256" key="10">
    <source>
        <dbReference type="SAM" id="MobiDB-lite"/>
    </source>
</evidence>
<dbReference type="PROSITE" id="PS50110">
    <property type="entry name" value="RESPONSE_REGULATORY"/>
    <property type="match status" value="1"/>
</dbReference>
<dbReference type="GO" id="GO:0000155">
    <property type="term" value="F:phosphorelay sensor kinase activity"/>
    <property type="evidence" value="ECO:0007669"/>
    <property type="project" value="InterPro"/>
</dbReference>
<keyword evidence="4" id="KW-0732">Signal</keyword>
<dbReference type="Proteomes" id="UP000292120">
    <property type="component" value="Unassembled WGS sequence"/>
</dbReference>
<evidence type="ECO:0000259" key="12">
    <source>
        <dbReference type="PROSITE" id="PS50109"/>
    </source>
</evidence>
<dbReference type="PANTHER" id="PTHR45339:SF1">
    <property type="entry name" value="HYBRID SIGNAL TRANSDUCTION HISTIDINE KINASE J"/>
    <property type="match status" value="1"/>
</dbReference>
<evidence type="ECO:0000313" key="14">
    <source>
        <dbReference type="EMBL" id="TBO30326.1"/>
    </source>
</evidence>
<dbReference type="SUPFAM" id="SSF47384">
    <property type="entry name" value="Homodimeric domain of signal transducing histidine kinase"/>
    <property type="match status" value="1"/>
</dbReference>
<dbReference type="EC" id="2.7.13.3" evidence="2"/>
<dbReference type="InterPro" id="IPR036890">
    <property type="entry name" value="HATPase_C_sf"/>
</dbReference>
<feature type="transmembrane region" description="Helical" evidence="11">
    <location>
        <begin position="132"/>
        <end position="153"/>
    </location>
</feature>
<keyword evidence="11" id="KW-0472">Membrane</keyword>
<accession>A0A4Q9GY30</accession>
<evidence type="ECO:0000256" key="9">
    <source>
        <dbReference type="PROSITE-ProRule" id="PRU00169"/>
    </source>
</evidence>
<dbReference type="PRINTS" id="PR00344">
    <property type="entry name" value="BCTRLSENSOR"/>
</dbReference>
<organism evidence="14 15">
    <name type="scientific">Aquabacterium lacunae</name>
    <dbReference type="NCBI Taxonomy" id="2528630"/>
    <lineage>
        <taxon>Bacteria</taxon>
        <taxon>Pseudomonadati</taxon>
        <taxon>Pseudomonadota</taxon>
        <taxon>Betaproteobacteria</taxon>
        <taxon>Burkholderiales</taxon>
        <taxon>Aquabacterium</taxon>
    </lineage>
</organism>
<dbReference type="Pfam" id="PF00512">
    <property type="entry name" value="HisKA"/>
    <property type="match status" value="1"/>
</dbReference>
<dbReference type="InterPro" id="IPR011006">
    <property type="entry name" value="CheY-like_superfamily"/>
</dbReference>
<evidence type="ECO:0000259" key="13">
    <source>
        <dbReference type="PROSITE" id="PS50110"/>
    </source>
</evidence>
<keyword evidence="3 9" id="KW-0597">Phosphoprotein</keyword>
<feature type="transmembrane region" description="Helical" evidence="11">
    <location>
        <begin position="44"/>
        <end position="62"/>
    </location>
</feature>
<dbReference type="InterPro" id="IPR004358">
    <property type="entry name" value="Sig_transdc_His_kin-like_C"/>
</dbReference>
<feature type="modified residue" description="4-aspartylphosphate" evidence="9">
    <location>
        <position position="551"/>
    </location>
</feature>
<feature type="region of interest" description="Disordered" evidence="10">
    <location>
        <begin position="622"/>
        <end position="643"/>
    </location>
</feature>